<evidence type="ECO:0000256" key="1">
    <source>
        <dbReference type="SAM" id="SignalP"/>
    </source>
</evidence>
<gene>
    <name evidence="2" type="ORF">M0G41_11770</name>
</gene>
<protein>
    <submittedName>
        <fullName evidence="2">M10 family metallopeptidase domain-containing protein</fullName>
    </submittedName>
</protein>
<keyword evidence="1" id="KW-0732">Signal</keyword>
<accession>A0ABT0GJF6</accession>
<dbReference type="SUPFAM" id="SSF55486">
    <property type="entry name" value="Metalloproteases ('zincins'), catalytic domain"/>
    <property type="match status" value="1"/>
</dbReference>
<feature type="chain" id="PRO_5045212716" evidence="1">
    <location>
        <begin position="31"/>
        <end position="824"/>
    </location>
</feature>
<reference evidence="2" key="1">
    <citation type="submission" date="2022-04" db="EMBL/GenBank/DDBJ databases">
        <title>Lysobacter sp. CAU 1642 isolated from sea sand.</title>
        <authorList>
            <person name="Kim W."/>
        </authorList>
    </citation>
    <scope>NUCLEOTIDE SEQUENCE</scope>
    <source>
        <strain evidence="2">CAU 1642</strain>
    </source>
</reference>
<dbReference type="Proteomes" id="UP001431449">
    <property type="component" value="Unassembled WGS sequence"/>
</dbReference>
<dbReference type="RefSeq" id="WP_248209407.1">
    <property type="nucleotide sequence ID" value="NZ_JALNMH010000009.1"/>
</dbReference>
<sequence>MMRKEAKMLTSSCKWAVVLMAAAVTVPATAGVYLGQRDRPIHAGYAYQGVGGRVDIPLCPSEALHTATRNVAAKFNRRSNGLGNIAQFGDPEFPPSGAFSVESVLLHELGHAVGLGHPSEEVVAAGGQAQHTGIAPSNWGMNGSLDAEPGPDGVYGSEDDLRGDDVSLTPFPLSGNNSPFAVPSIVDDLEMTSDRARRVRPGTWPLVPWVGVSRLLGLPDTQSVMMTVVPQVTTRLSPDELTLLKWLESGADGVASSEDDYDLFFYVVAPSAPANERPPNCLTVSMVSLSSSALAQTRYLVPWLESAVYTCFGSKLCVRQSAIEFNTRYTWHYPATDTSNGEADYVPLAAPDVVFTAPSQIEVNQGVAEEVAFQVARQGGEAFPAGTQLSLTHSNGVVSCASSEGRCATQFDLGGKTVFNATVTVDGDGTPSSGAIFINVFMPNRDVARGRITVVDLAETLVLDFVPSRVQLRTTGLPNIANSEPYTTEQWVARLRTSSSNTPVQGAVIRGDISYSQGPGDLNFCRNTRRQGIADRAIFRRDDTTDAMGGARFELEYGADGSGDPVQYEALCRYLYEPTSGPQIEGFMTITTDQVLASLTPDRTQVTLRTVMNGQQEAFAFSTLDQLGQPLAQGRELTASCDAPAGNQVQFTPVLPVAVDGSGVATLTVEASTAGGEAFVDQVTCSVAADGVSRSVTIAPVLPAELVLTPASIFLDAEQQVFGGEIEVYVRVNDAFGDAMPGVPVILTCPAPTGPDAAQLVPVLPTTRQTEGDGTVRMSAAFAHVGRLGLATPIDCTVRAAPQSALFRVEGQPFRIFLGGFEAP</sequence>
<organism evidence="2 3">
    <name type="scientific">Pseudomarimonas salicorniae</name>
    <dbReference type="NCBI Taxonomy" id="2933270"/>
    <lineage>
        <taxon>Bacteria</taxon>
        <taxon>Pseudomonadati</taxon>
        <taxon>Pseudomonadota</taxon>
        <taxon>Gammaproteobacteria</taxon>
        <taxon>Lysobacterales</taxon>
        <taxon>Lysobacteraceae</taxon>
        <taxon>Pseudomarimonas</taxon>
    </lineage>
</organism>
<evidence type="ECO:0000313" key="3">
    <source>
        <dbReference type="Proteomes" id="UP001431449"/>
    </source>
</evidence>
<evidence type="ECO:0000313" key="2">
    <source>
        <dbReference type="EMBL" id="MCK7594344.1"/>
    </source>
</evidence>
<comment type="caution">
    <text evidence="2">The sequence shown here is derived from an EMBL/GenBank/DDBJ whole genome shotgun (WGS) entry which is preliminary data.</text>
</comment>
<proteinExistence type="predicted"/>
<dbReference type="InterPro" id="IPR024079">
    <property type="entry name" value="MetalloPept_cat_dom_sf"/>
</dbReference>
<dbReference type="Gene3D" id="3.40.390.10">
    <property type="entry name" value="Collagenase (Catalytic Domain)"/>
    <property type="match status" value="1"/>
</dbReference>
<name>A0ABT0GJF6_9GAMM</name>
<feature type="signal peptide" evidence="1">
    <location>
        <begin position="1"/>
        <end position="30"/>
    </location>
</feature>
<keyword evidence="3" id="KW-1185">Reference proteome</keyword>
<dbReference type="EMBL" id="JALNMH010000009">
    <property type="protein sequence ID" value="MCK7594344.1"/>
    <property type="molecule type" value="Genomic_DNA"/>
</dbReference>